<dbReference type="InterPro" id="IPR028994">
    <property type="entry name" value="Integrin_alpha_N"/>
</dbReference>
<keyword evidence="4" id="KW-1185">Reference proteome</keyword>
<evidence type="ECO:0000256" key="1">
    <source>
        <dbReference type="ARBA" id="ARBA00022729"/>
    </source>
</evidence>
<dbReference type="SUPFAM" id="SSF69318">
    <property type="entry name" value="Integrin alpha N-terminal domain"/>
    <property type="match status" value="2"/>
</dbReference>
<dbReference type="EMBL" id="JACYFG010000002">
    <property type="protein sequence ID" value="MBD5778078.1"/>
    <property type="molecule type" value="Genomic_DNA"/>
</dbReference>
<organism evidence="3 4">
    <name type="scientific">Pelagicoccus enzymogenes</name>
    <dbReference type="NCBI Taxonomy" id="2773457"/>
    <lineage>
        <taxon>Bacteria</taxon>
        <taxon>Pseudomonadati</taxon>
        <taxon>Verrucomicrobiota</taxon>
        <taxon>Opitutia</taxon>
        <taxon>Puniceicoccales</taxon>
        <taxon>Pelagicoccaceae</taxon>
        <taxon>Pelagicoccus</taxon>
    </lineage>
</organism>
<proteinExistence type="predicted"/>
<evidence type="ECO:0000313" key="3">
    <source>
        <dbReference type="EMBL" id="MBD5778078.1"/>
    </source>
</evidence>
<protein>
    <submittedName>
        <fullName evidence="3">VCBS repeat-containing protein</fullName>
    </submittedName>
</protein>
<accession>A0A927IFW5</accession>
<dbReference type="Pfam" id="PF13517">
    <property type="entry name" value="FG-GAP_3"/>
    <property type="match status" value="5"/>
</dbReference>
<reference evidence="3" key="1">
    <citation type="submission" date="2020-09" db="EMBL/GenBank/DDBJ databases">
        <title>Pelagicoccus enzymogenes sp. nov. with an EPS production, isolated from marine sediment.</title>
        <authorList>
            <person name="Feng X."/>
        </authorList>
    </citation>
    <scope>NUCLEOTIDE SEQUENCE</scope>
    <source>
        <strain evidence="3">NFK12</strain>
    </source>
</reference>
<dbReference type="PANTHER" id="PTHR16026">
    <property type="entry name" value="CARTILAGE ACIDIC PROTEIN 1"/>
    <property type="match status" value="1"/>
</dbReference>
<sequence>MVGSVSPGFLSEASESLSSTALNPPSLAASETLFSKLPESRTGIVVTNDFDDPSMWRQLYREYALGAIGTGVAIGDYDKDGLADVYIVSKLDTGRLFRNLGDFRFEDVTEAAGLVDASGAWKQGAAFVDVNNDGFLDLHVCRSRAANLLYLNRGDGRFEEVGQERGLAVVDGSGMACFADYDRDGWLDMYLQTNLMDSVASPDGQRDRLFRNEGHGYFREVTEEAGILGTLTQGHSATWWDFDEDGWQDLYVANDFGPPDFLYRNNGDGTFTNVLDETVPHTSFSSMGADLGDVNNDGHIDFFVSDMAGSTLEKEHRGQSDSRALLDARRNESKGTALQLLKNALYENSGKGRFYEAAILAGISATDWTWSTRFEDLDNDGRLDLFVTNGMDREQNNLDLIEKRMASVNAWGRIGILKASPVLEQANFAFANRGDLQFEEVGEQWGLHEKGVSFGAAFGDLDNDGDLDLVYTNYEAGPTVLRNDSQAGQRVIVLLKGVHSNRFGLGARIELVSESGLQVRELVSARGYLSTSETIAHFGLGEDQGIESLTVHWPSGIEQRYEGLAAGFRYTIEEEGEPVLGARSKAAAPVRFREVSEQIGLSLAQEEEVLEGTVAQALLPKRFNRRGPGLAVEDLDGDGLDEILLGATAKSGAKVLKLSEGEYRIMDTGPLGEAPPINDGPPLIFDANGDGLNDILFTGGGAALPAEEPEYEPRLWLNAGARGFMRAKEGILPSTPISAGAVVSADFDRDGALDLFIGGRLFPGYYPEPAYSALLMRKGDAFEDATDSLAPGLAEVGLVTSALASDVDGDGWTDLVVALEWGGVRVFRNEAGRSFADVSEKWGFDNAGHGLWTSLASGDFNGDGILDYALGNHGLNTIYSQWGEGALNLFYGRFSRSSELMTLLAYEREGAYYPLASRGELMAKIPEVRSRFPSNDDFARASLAEIVGEEALAGASVFSAEELRSGVLLSGGADGYAFEPLPRVAQLAPVQGMQAGDFDLDGHCDLLLVQNDFSAIPAHGRFDSGLGGFFRGDGSGAFEFVPATSSGWLVAGNAKALVKIDFDGDAVPDAVGTRNDDRSFAFRNEIPSDRLCFALRLQGKGGNGNGVGARVSVLCDGQLSWLEEVQAGGGYASQSAALVYFSVPREALESAELLVRWPSGGSSRHELPREAGYFSIQE</sequence>
<dbReference type="Gene3D" id="2.130.10.130">
    <property type="entry name" value="Integrin alpha, N-terminal"/>
    <property type="match status" value="5"/>
</dbReference>
<keyword evidence="1" id="KW-0732">Signal</keyword>
<evidence type="ECO:0000313" key="4">
    <source>
        <dbReference type="Proteomes" id="UP000622317"/>
    </source>
</evidence>
<dbReference type="InterPro" id="IPR013517">
    <property type="entry name" value="FG-GAP"/>
</dbReference>
<dbReference type="InterPro" id="IPR027039">
    <property type="entry name" value="Crtac1"/>
</dbReference>
<feature type="domain" description="ASPIC/UnbV" evidence="2">
    <location>
        <begin position="504"/>
        <end position="570"/>
    </location>
</feature>
<comment type="caution">
    <text evidence="3">The sequence shown here is derived from an EMBL/GenBank/DDBJ whole genome shotgun (WGS) entry which is preliminary data.</text>
</comment>
<evidence type="ECO:0000259" key="2">
    <source>
        <dbReference type="Pfam" id="PF07593"/>
    </source>
</evidence>
<gene>
    <name evidence="3" type="ORF">IEN85_01035</name>
</gene>
<dbReference type="AlphaFoldDB" id="A0A927IFW5"/>
<name>A0A927IFW5_9BACT</name>
<feature type="domain" description="ASPIC/UnbV" evidence="2">
    <location>
        <begin position="1106"/>
        <end position="1165"/>
    </location>
</feature>
<dbReference type="PANTHER" id="PTHR16026:SF0">
    <property type="entry name" value="CARTILAGE ACIDIC PROTEIN 1"/>
    <property type="match status" value="1"/>
</dbReference>
<dbReference type="Pfam" id="PF07593">
    <property type="entry name" value="UnbV_ASPIC"/>
    <property type="match status" value="2"/>
</dbReference>
<dbReference type="Proteomes" id="UP000622317">
    <property type="component" value="Unassembled WGS sequence"/>
</dbReference>
<dbReference type="InterPro" id="IPR011519">
    <property type="entry name" value="UnbV_ASPIC"/>
</dbReference>